<dbReference type="Gene3D" id="3.40.710.10">
    <property type="entry name" value="DD-peptidase/beta-lactamase superfamily"/>
    <property type="match status" value="1"/>
</dbReference>
<feature type="region of interest" description="Disordered" evidence="1">
    <location>
        <begin position="325"/>
        <end position="345"/>
    </location>
</feature>
<name>A0ABP4QMH9_9ACTN</name>
<dbReference type="PANTHER" id="PTHR43283:SF7">
    <property type="entry name" value="BETA-LACTAMASE-RELATED DOMAIN-CONTAINING PROTEIN"/>
    <property type="match status" value="1"/>
</dbReference>
<evidence type="ECO:0000256" key="1">
    <source>
        <dbReference type="SAM" id="MobiDB-lite"/>
    </source>
</evidence>
<dbReference type="EMBL" id="BAAAND010000013">
    <property type="protein sequence ID" value="GAA1614822.1"/>
    <property type="molecule type" value="Genomic_DNA"/>
</dbReference>
<comment type="caution">
    <text evidence="3">The sequence shown here is derived from an EMBL/GenBank/DDBJ whole genome shotgun (WGS) entry which is preliminary data.</text>
</comment>
<keyword evidence="4" id="KW-1185">Reference proteome</keyword>
<dbReference type="InterPro" id="IPR050789">
    <property type="entry name" value="Diverse_Enzym_Activities"/>
</dbReference>
<accession>A0ABP4QMH9</accession>
<dbReference type="Proteomes" id="UP001500190">
    <property type="component" value="Unassembled WGS sequence"/>
</dbReference>
<reference evidence="4" key="1">
    <citation type="journal article" date="2019" name="Int. J. Syst. Evol. Microbiol.">
        <title>The Global Catalogue of Microorganisms (GCM) 10K type strain sequencing project: providing services to taxonomists for standard genome sequencing and annotation.</title>
        <authorList>
            <consortium name="The Broad Institute Genomics Platform"/>
            <consortium name="The Broad Institute Genome Sequencing Center for Infectious Disease"/>
            <person name="Wu L."/>
            <person name="Ma J."/>
        </authorList>
    </citation>
    <scope>NUCLEOTIDE SEQUENCE [LARGE SCALE GENOMIC DNA]</scope>
    <source>
        <strain evidence="4">JCM 14304</strain>
    </source>
</reference>
<protein>
    <recommendedName>
        <fullName evidence="2">Beta-lactamase-related domain-containing protein</fullName>
    </recommendedName>
</protein>
<evidence type="ECO:0000313" key="4">
    <source>
        <dbReference type="Proteomes" id="UP001500190"/>
    </source>
</evidence>
<evidence type="ECO:0000313" key="3">
    <source>
        <dbReference type="EMBL" id="GAA1614822.1"/>
    </source>
</evidence>
<feature type="domain" description="Beta-lactamase-related" evidence="2">
    <location>
        <begin position="39"/>
        <end position="302"/>
    </location>
</feature>
<proteinExistence type="predicted"/>
<sequence length="472" mass="50862">MLSVSRLPRSTPEAQGLSAAALGSFVGALDAGQPEIQTMMLVRHGHVVLEDAWAPYRLDERHLLFSVSKSFTSTAVGLAVDAGLLTVDDPVISFFTADELPETISDNLAAMKVRHLLTMTTGHSKDTVEALSRDRRMVKIFLGLDVEHEPGSVFVYNSGATYMLSAILQRLTGENLLDYLRPRLFEPLGATEATWQVSKEGITVGGWGLSLNTESLACFGQLMLQHGAWEGRQLVPAEWYEAATSKQVPNDAEANPDWKQGYGLQYWRGRHGTYRADGAFGQFILVFPEYDAVLVTTSATSDMQAILNTAWDYLLPALEGKEVSATPRPEQLELPPPTGATPVAGDGQMYRFAGRNPVGLTAVRLDVDGTGTFTFEDAQGGSHELVSAAGGWQEQQAPGTVGDAGPETGERILTSAFGDGDAFVATFRWVETPFVATLTCRVADGVMTVDGKLNVSFGPTEFTAVSDAMSQS</sequence>
<dbReference type="Pfam" id="PF00144">
    <property type="entry name" value="Beta-lactamase"/>
    <property type="match status" value="1"/>
</dbReference>
<dbReference type="SUPFAM" id="SSF56601">
    <property type="entry name" value="beta-lactamase/transpeptidase-like"/>
    <property type="match status" value="1"/>
</dbReference>
<dbReference type="PANTHER" id="PTHR43283">
    <property type="entry name" value="BETA-LACTAMASE-RELATED"/>
    <property type="match status" value="1"/>
</dbReference>
<organism evidence="3 4">
    <name type="scientific">Kribbella karoonensis</name>
    <dbReference type="NCBI Taxonomy" id="324851"/>
    <lineage>
        <taxon>Bacteria</taxon>
        <taxon>Bacillati</taxon>
        <taxon>Actinomycetota</taxon>
        <taxon>Actinomycetes</taxon>
        <taxon>Propionibacteriales</taxon>
        <taxon>Kribbellaceae</taxon>
        <taxon>Kribbella</taxon>
    </lineage>
</organism>
<dbReference type="InterPro" id="IPR012338">
    <property type="entry name" value="Beta-lactam/transpept-like"/>
</dbReference>
<dbReference type="InterPro" id="IPR001466">
    <property type="entry name" value="Beta-lactam-related"/>
</dbReference>
<evidence type="ECO:0000259" key="2">
    <source>
        <dbReference type="Pfam" id="PF00144"/>
    </source>
</evidence>
<gene>
    <name evidence="3" type="ORF">GCM10009742_77860</name>
</gene>